<dbReference type="Proteomes" id="UP001608902">
    <property type="component" value="Unassembled WGS sequence"/>
</dbReference>
<keyword evidence="10" id="KW-1185">Reference proteome</keyword>
<evidence type="ECO:0008006" key="11">
    <source>
        <dbReference type="Google" id="ProtNLM"/>
    </source>
</evidence>
<evidence type="ECO:0000259" key="8">
    <source>
        <dbReference type="PROSITE" id="PS51285"/>
    </source>
</evidence>
<keyword evidence="5" id="KW-0418">Kinase</keyword>
<dbReference type="PROSITE" id="PS50011">
    <property type="entry name" value="PROTEIN_KINASE_DOM"/>
    <property type="match status" value="1"/>
</dbReference>
<dbReference type="PROSITE" id="PS51285">
    <property type="entry name" value="AGC_KINASE_CTER"/>
    <property type="match status" value="1"/>
</dbReference>
<evidence type="ECO:0000259" key="7">
    <source>
        <dbReference type="PROSITE" id="PS50011"/>
    </source>
</evidence>
<dbReference type="Gene3D" id="1.10.510.10">
    <property type="entry name" value="Transferase(Phosphotransferase) domain 1"/>
    <property type="match status" value="1"/>
</dbReference>
<feature type="domain" description="Protein kinase" evidence="7">
    <location>
        <begin position="1"/>
        <end position="230"/>
    </location>
</feature>
<evidence type="ECO:0000313" key="10">
    <source>
        <dbReference type="Proteomes" id="UP001608902"/>
    </source>
</evidence>
<comment type="caution">
    <text evidence="9">The sequence shown here is derived from an EMBL/GenBank/DDBJ whole genome shotgun (WGS) entry which is preliminary data.</text>
</comment>
<reference evidence="9 10" key="1">
    <citation type="submission" date="2024-08" db="EMBL/GenBank/DDBJ databases">
        <title>Gnathostoma spinigerum genome.</title>
        <authorList>
            <person name="Gonzalez-Bertolin B."/>
            <person name="Monzon S."/>
            <person name="Zaballos A."/>
            <person name="Jimenez P."/>
            <person name="Dekumyoy P."/>
            <person name="Varona S."/>
            <person name="Cuesta I."/>
            <person name="Sumanam S."/>
            <person name="Adisakwattana P."/>
            <person name="Gasser R.B."/>
            <person name="Hernandez-Gonzalez A."/>
            <person name="Young N.D."/>
            <person name="Perteguer M.J."/>
        </authorList>
    </citation>
    <scope>NUCLEOTIDE SEQUENCE [LARGE SCALE GENOMIC DNA]</scope>
    <source>
        <strain evidence="9">AL3</strain>
        <tissue evidence="9">Liver</tissue>
    </source>
</reference>
<dbReference type="Gene3D" id="3.30.200.20">
    <property type="entry name" value="Phosphorylase Kinase, domain 1"/>
    <property type="match status" value="1"/>
</dbReference>
<dbReference type="GO" id="GO:0004674">
    <property type="term" value="F:protein serine/threonine kinase activity"/>
    <property type="evidence" value="ECO:0007669"/>
    <property type="project" value="UniProtKB-KW"/>
</dbReference>
<dbReference type="InterPro" id="IPR000961">
    <property type="entry name" value="AGC-kinase_C"/>
</dbReference>
<evidence type="ECO:0000256" key="3">
    <source>
        <dbReference type="ARBA" id="ARBA00022679"/>
    </source>
</evidence>
<dbReference type="SMART" id="SM00220">
    <property type="entry name" value="S_TKc"/>
    <property type="match status" value="1"/>
</dbReference>
<dbReference type="PROSITE" id="PS00108">
    <property type="entry name" value="PROTEIN_KINASE_ST"/>
    <property type="match status" value="1"/>
</dbReference>
<dbReference type="PANTHER" id="PTHR24351">
    <property type="entry name" value="RIBOSOMAL PROTEIN S6 KINASE"/>
    <property type="match status" value="1"/>
</dbReference>
<keyword evidence="2" id="KW-0597">Phosphoprotein</keyword>
<protein>
    <recommendedName>
        <fullName evidence="11">Serum/glucocorticoid regulated kinase 1</fullName>
    </recommendedName>
</protein>
<dbReference type="SUPFAM" id="SSF56112">
    <property type="entry name" value="Protein kinase-like (PK-like)"/>
    <property type="match status" value="1"/>
</dbReference>
<dbReference type="Pfam" id="PF00069">
    <property type="entry name" value="Pkinase"/>
    <property type="match status" value="1"/>
</dbReference>
<sequence>MKVMGKEHIKKRNEVKHIMAERNVLISNINHPFLVSLHYSFQTKDKLYFVLDYLNGGELFHHLQKERHFPEPRARFYAAEIGTALGYLHENNIIYRDLKPENLLLDRHGHVVLTDFGLCKENMNEKDTTDTFCGTPEYLAPEILQKRPYDRTVDWWCLGSVLYEMLIGLPPFYSKDRTQMYERILHMKLTIPISCSSACKNLIYGLLEKDNKRRTGFQRDFDEIKNHMFFASIDWEKLVNRQVKPPFVPKIKDEMDVSHIDKEFTSQQPNPGSLIPQFPYGTHIDQDFMGFSYVTRPE</sequence>
<dbReference type="Pfam" id="PF00433">
    <property type="entry name" value="Pkinase_C"/>
    <property type="match status" value="1"/>
</dbReference>
<keyword evidence="3" id="KW-0808">Transferase</keyword>
<name>A0ABD6E4V3_9BILA</name>
<dbReference type="InterPro" id="IPR011009">
    <property type="entry name" value="Kinase-like_dom_sf"/>
</dbReference>
<organism evidence="9 10">
    <name type="scientific">Gnathostoma spinigerum</name>
    <dbReference type="NCBI Taxonomy" id="75299"/>
    <lineage>
        <taxon>Eukaryota</taxon>
        <taxon>Metazoa</taxon>
        <taxon>Ecdysozoa</taxon>
        <taxon>Nematoda</taxon>
        <taxon>Chromadorea</taxon>
        <taxon>Rhabditida</taxon>
        <taxon>Spirurina</taxon>
        <taxon>Gnathostomatomorpha</taxon>
        <taxon>Gnathostomatoidea</taxon>
        <taxon>Gnathostomatidae</taxon>
        <taxon>Gnathostoma</taxon>
    </lineage>
</organism>
<gene>
    <name evidence="9" type="ORF">AB6A40_001190</name>
</gene>
<evidence type="ECO:0000313" key="9">
    <source>
        <dbReference type="EMBL" id="MFH4974481.1"/>
    </source>
</evidence>
<evidence type="ECO:0000256" key="6">
    <source>
        <dbReference type="ARBA" id="ARBA00022840"/>
    </source>
</evidence>
<dbReference type="SMART" id="SM00133">
    <property type="entry name" value="S_TK_X"/>
    <property type="match status" value="1"/>
</dbReference>
<evidence type="ECO:0000256" key="4">
    <source>
        <dbReference type="ARBA" id="ARBA00022741"/>
    </source>
</evidence>
<dbReference type="GO" id="GO:0005524">
    <property type="term" value="F:ATP binding"/>
    <property type="evidence" value="ECO:0007669"/>
    <property type="project" value="UniProtKB-KW"/>
</dbReference>
<proteinExistence type="predicted"/>
<dbReference type="InterPro" id="IPR008271">
    <property type="entry name" value="Ser/Thr_kinase_AS"/>
</dbReference>
<keyword evidence="6" id="KW-0067">ATP-binding</keyword>
<feature type="domain" description="AGC-kinase C-terminal" evidence="8">
    <location>
        <begin position="231"/>
        <end position="298"/>
    </location>
</feature>
<dbReference type="EMBL" id="JBGFUD010000414">
    <property type="protein sequence ID" value="MFH4974481.1"/>
    <property type="molecule type" value="Genomic_DNA"/>
</dbReference>
<accession>A0ABD6E4V3</accession>
<dbReference type="AlphaFoldDB" id="A0ABD6E4V3"/>
<dbReference type="InterPro" id="IPR017892">
    <property type="entry name" value="Pkinase_C"/>
</dbReference>
<evidence type="ECO:0000256" key="5">
    <source>
        <dbReference type="ARBA" id="ARBA00022777"/>
    </source>
</evidence>
<keyword evidence="4" id="KW-0547">Nucleotide-binding</keyword>
<dbReference type="InterPro" id="IPR000719">
    <property type="entry name" value="Prot_kinase_dom"/>
</dbReference>
<evidence type="ECO:0000256" key="1">
    <source>
        <dbReference type="ARBA" id="ARBA00022527"/>
    </source>
</evidence>
<keyword evidence="1" id="KW-0723">Serine/threonine-protein kinase</keyword>
<evidence type="ECO:0000256" key="2">
    <source>
        <dbReference type="ARBA" id="ARBA00022553"/>
    </source>
</evidence>
<dbReference type="FunFam" id="1.10.510.10:FF:000008">
    <property type="entry name" value="Non-specific serine/threonine protein kinase"/>
    <property type="match status" value="1"/>
</dbReference>